<sequence>MIELSVDALDETTVGVVSGGPNWERLLRDARRLLNMRNRMSSASKFAASGAGQHGGDIDAVRRYWRKEIGVDNFIERECSTWSGDTSPDASRCAEPPSCRVADMATSPFIFERLVGNRGDSRGTQDTLAGIEARGLPLQHQPWADHNAPAQREPRQ</sequence>
<gene>
    <name evidence="2" type="ORF">MoryE10_21900</name>
</gene>
<dbReference type="KEGG" id="moz:MoryE10_21900"/>
<dbReference type="AlphaFoldDB" id="A0A8D4VS75"/>
<keyword evidence="3" id="KW-1185">Reference proteome</keyword>
<accession>A0A8D4VS75</accession>
<dbReference type="RefSeq" id="WP_221047049.1">
    <property type="nucleotide sequence ID" value="NZ_AP019782.1"/>
</dbReference>
<evidence type="ECO:0000313" key="3">
    <source>
        <dbReference type="Proteomes" id="UP000824988"/>
    </source>
</evidence>
<evidence type="ECO:0000313" key="2">
    <source>
        <dbReference type="EMBL" id="BBL71584.1"/>
    </source>
</evidence>
<dbReference type="EMBL" id="AP019782">
    <property type="protein sequence ID" value="BBL71584.1"/>
    <property type="molecule type" value="Genomic_DNA"/>
</dbReference>
<evidence type="ECO:0000256" key="1">
    <source>
        <dbReference type="SAM" id="MobiDB-lite"/>
    </source>
</evidence>
<feature type="region of interest" description="Disordered" evidence="1">
    <location>
        <begin position="134"/>
        <end position="156"/>
    </location>
</feature>
<organism evidence="2 3">
    <name type="scientific">Methylogaea oryzae</name>
    <dbReference type="NCBI Taxonomy" id="1295382"/>
    <lineage>
        <taxon>Bacteria</taxon>
        <taxon>Pseudomonadati</taxon>
        <taxon>Pseudomonadota</taxon>
        <taxon>Gammaproteobacteria</taxon>
        <taxon>Methylococcales</taxon>
        <taxon>Methylococcaceae</taxon>
        <taxon>Methylogaea</taxon>
    </lineage>
</organism>
<reference evidence="2" key="1">
    <citation type="submission" date="2019-06" db="EMBL/GenBank/DDBJ databases">
        <title>Complete genome sequence of Methylogaea oryzae strain JCM16910.</title>
        <authorList>
            <person name="Asakawa S."/>
        </authorList>
    </citation>
    <scope>NUCLEOTIDE SEQUENCE</scope>
    <source>
        <strain evidence="2">E10</strain>
    </source>
</reference>
<name>A0A8D4VS75_9GAMM</name>
<dbReference type="Proteomes" id="UP000824988">
    <property type="component" value="Chromosome"/>
</dbReference>
<protein>
    <submittedName>
        <fullName evidence="2">Uncharacterized protein</fullName>
    </submittedName>
</protein>
<proteinExistence type="predicted"/>